<sequence length="424" mass="44267">MRLESESIAAHVAALAVEGGFADIEALFAAPLRAVVSAEALRTAWMAEAAKAGPHLTVGEPVSESVDGRIRVSVPVTGAQGGFTLVLSVDDAGQVQGLRLAPPLGQSWQAPGYAKPGRFTEREVALGEVMGSLTLPKSPTGPAVILLAGAGPFDRDGTAGPNKPLKDLAWGLASRGVAVVRFDKPVFGPDPYTMMDEYAPPTRAALDLLRRTSGVDAGRIYVLGHSGGGKVAPRIAAEEPAIAGLVMLAADAAPLPTAAVRVARHLVSLNPGAAGTADLLARQAAAVEDPDLSVATPATELLFGWPAAYWLDARAYDQVATAAAVDRPILVLQGGRDYQVTVADDLTRWRAGLAGRADVTIHVLDADDHLFFSGSRPSTPEDYARPQNIDPEVVETIVRWLAPAPSGLVARLRRRLAKPGAAEK</sequence>
<dbReference type="InterPro" id="IPR022742">
    <property type="entry name" value="Hydrolase_4"/>
</dbReference>
<accession>A0ABV8LMB7</accession>
<comment type="caution">
    <text evidence="2">The sequence shown here is derived from an EMBL/GenBank/DDBJ whole genome shotgun (WGS) entry which is preliminary data.</text>
</comment>
<dbReference type="InterPro" id="IPR053145">
    <property type="entry name" value="AB_hydrolase_Est10"/>
</dbReference>
<dbReference type="Gene3D" id="3.40.50.1820">
    <property type="entry name" value="alpha/beta hydrolase"/>
    <property type="match status" value="1"/>
</dbReference>
<reference evidence="3" key="1">
    <citation type="journal article" date="2019" name="Int. J. Syst. Evol. Microbiol.">
        <title>The Global Catalogue of Microorganisms (GCM) 10K type strain sequencing project: providing services to taxonomists for standard genome sequencing and annotation.</title>
        <authorList>
            <consortium name="The Broad Institute Genomics Platform"/>
            <consortium name="The Broad Institute Genome Sequencing Center for Infectious Disease"/>
            <person name="Wu L."/>
            <person name="Ma J."/>
        </authorList>
    </citation>
    <scope>NUCLEOTIDE SEQUENCE [LARGE SCALE GENOMIC DNA]</scope>
    <source>
        <strain evidence="3">CGMCC 4.7289</strain>
    </source>
</reference>
<dbReference type="InterPro" id="IPR029058">
    <property type="entry name" value="AB_hydrolase_fold"/>
</dbReference>
<gene>
    <name evidence="2" type="ORF">ACFOZ4_16190</name>
</gene>
<protein>
    <submittedName>
        <fullName evidence="2">Alpha/beta hydrolase family protein</fullName>
        <ecNumber evidence="2">3.4.-.-</ecNumber>
    </submittedName>
</protein>
<dbReference type="EMBL" id="JBHSAY010000009">
    <property type="protein sequence ID" value="MFC4132151.1"/>
    <property type="molecule type" value="Genomic_DNA"/>
</dbReference>
<dbReference type="Proteomes" id="UP001595816">
    <property type="component" value="Unassembled WGS sequence"/>
</dbReference>
<name>A0ABV8LMB7_9ACTN</name>
<dbReference type="RefSeq" id="WP_253753783.1">
    <property type="nucleotide sequence ID" value="NZ_JAMZDZ010000001.1"/>
</dbReference>
<evidence type="ECO:0000313" key="3">
    <source>
        <dbReference type="Proteomes" id="UP001595816"/>
    </source>
</evidence>
<dbReference type="SUPFAM" id="SSF53474">
    <property type="entry name" value="alpha/beta-Hydrolases"/>
    <property type="match status" value="1"/>
</dbReference>
<dbReference type="EC" id="3.4.-.-" evidence="2"/>
<evidence type="ECO:0000313" key="2">
    <source>
        <dbReference type="EMBL" id="MFC4132151.1"/>
    </source>
</evidence>
<dbReference type="GO" id="GO:0016787">
    <property type="term" value="F:hydrolase activity"/>
    <property type="evidence" value="ECO:0007669"/>
    <property type="project" value="UniProtKB-KW"/>
</dbReference>
<feature type="domain" description="Serine aminopeptidase S33" evidence="1">
    <location>
        <begin position="166"/>
        <end position="369"/>
    </location>
</feature>
<organism evidence="2 3">
    <name type="scientific">Hamadaea flava</name>
    <dbReference type="NCBI Taxonomy" id="1742688"/>
    <lineage>
        <taxon>Bacteria</taxon>
        <taxon>Bacillati</taxon>
        <taxon>Actinomycetota</taxon>
        <taxon>Actinomycetes</taxon>
        <taxon>Micromonosporales</taxon>
        <taxon>Micromonosporaceae</taxon>
        <taxon>Hamadaea</taxon>
    </lineage>
</organism>
<dbReference type="PANTHER" id="PTHR43265:SF1">
    <property type="entry name" value="ESTERASE ESTD"/>
    <property type="match status" value="1"/>
</dbReference>
<evidence type="ECO:0000259" key="1">
    <source>
        <dbReference type="Pfam" id="PF12146"/>
    </source>
</evidence>
<proteinExistence type="predicted"/>
<dbReference type="PANTHER" id="PTHR43265">
    <property type="entry name" value="ESTERASE ESTD"/>
    <property type="match status" value="1"/>
</dbReference>
<keyword evidence="3" id="KW-1185">Reference proteome</keyword>
<keyword evidence="2" id="KW-0378">Hydrolase</keyword>
<dbReference type="Pfam" id="PF12146">
    <property type="entry name" value="Hydrolase_4"/>
    <property type="match status" value="1"/>
</dbReference>